<reference evidence="1 2" key="1">
    <citation type="journal article" date="2019" name="Sci. Rep.">
        <title>Orb-weaving spider Araneus ventricosus genome elucidates the spidroin gene catalogue.</title>
        <authorList>
            <person name="Kono N."/>
            <person name="Nakamura H."/>
            <person name="Ohtoshi R."/>
            <person name="Moran D.A.P."/>
            <person name="Shinohara A."/>
            <person name="Yoshida Y."/>
            <person name="Fujiwara M."/>
            <person name="Mori M."/>
            <person name="Tomita M."/>
            <person name="Arakawa K."/>
        </authorList>
    </citation>
    <scope>NUCLEOTIDE SEQUENCE [LARGE SCALE GENOMIC DNA]</scope>
</reference>
<evidence type="ECO:0000313" key="1">
    <source>
        <dbReference type="EMBL" id="GBO07020.1"/>
    </source>
</evidence>
<dbReference type="Proteomes" id="UP000499080">
    <property type="component" value="Unassembled WGS sequence"/>
</dbReference>
<proteinExistence type="predicted"/>
<protein>
    <submittedName>
        <fullName evidence="1">Uncharacterized protein</fullName>
    </submittedName>
</protein>
<dbReference type="AlphaFoldDB" id="A0A4Y2U5W9"/>
<evidence type="ECO:0000313" key="2">
    <source>
        <dbReference type="Proteomes" id="UP000499080"/>
    </source>
</evidence>
<gene>
    <name evidence="1" type="ORF">AVEN_217919_1</name>
</gene>
<sequence>MSLNEAPPDTRLFTVPLSPHTLGQDNPTNNVFYTLFSPQPHITLNSSKGVITCGRLLNLSNEEITQELGGQEVKDVRRINIRRDGELLPTKHFILTFNTPRLPEYIKAGYVRCSVRHYMTSAFHTTWISSASAAMVKIILAPIAHGW</sequence>
<dbReference type="OrthoDB" id="6437023at2759"/>
<accession>A0A4Y2U5W9</accession>
<dbReference type="EMBL" id="BGPR01033171">
    <property type="protein sequence ID" value="GBO07020.1"/>
    <property type="molecule type" value="Genomic_DNA"/>
</dbReference>
<organism evidence="1 2">
    <name type="scientific">Araneus ventricosus</name>
    <name type="common">Orbweaver spider</name>
    <name type="synonym">Epeira ventricosa</name>
    <dbReference type="NCBI Taxonomy" id="182803"/>
    <lineage>
        <taxon>Eukaryota</taxon>
        <taxon>Metazoa</taxon>
        <taxon>Ecdysozoa</taxon>
        <taxon>Arthropoda</taxon>
        <taxon>Chelicerata</taxon>
        <taxon>Arachnida</taxon>
        <taxon>Araneae</taxon>
        <taxon>Araneomorphae</taxon>
        <taxon>Entelegynae</taxon>
        <taxon>Araneoidea</taxon>
        <taxon>Araneidae</taxon>
        <taxon>Araneus</taxon>
    </lineage>
</organism>
<keyword evidence="2" id="KW-1185">Reference proteome</keyword>
<name>A0A4Y2U5W9_ARAVE</name>
<comment type="caution">
    <text evidence="1">The sequence shown here is derived from an EMBL/GenBank/DDBJ whole genome shotgun (WGS) entry which is preliminary data.</text>
</comment>